<comment type="caution">
    <text evidence="1">The sequence shown here is derived from an EMBL/GenBank/DDBJ whole genome shotgun (WGS) entry which is preliminary data.</text>
</comment>
<reference evidence="1 2" key="1">
    <citation type="journal article" date="2019" name="PLoS Negl. Trop. Dis.">
        <title>Whole genome sequencing of Entamoeba nuttalli reveals mammalian host-related molecular signatures and a novel octapeptide-repeat surface protein.</title>
        <authorList>
            <person name="Tanaka M."/>
            <person name="Makiuchi T."/>
            <person name="Komiyama T."/>
            <person name="Shiina T."/>
            <person name="Osaki K."/>
            <person name="Tachibana H."/>
        </authorList>
    </citation>
    <scope>NUCLEOTIDE SEQUENCE [LARGE SCALE GENOMIC DNA]</scope>
    <source>
        <strain evidence="1 2">P19-061405</strain>
    </source>
</reference>
<organism evidence="1 2">
    <name type="scientific">Entamoeba nuttalli</name>
    <dbReference type="NCBI Taxonomy" id="412467"/>
    <lineage>
        <taxon>Eukaryota</taxon>
        <taxon>Amoebozoa</taxon>
        <taxon>Evosea</taxon>
        <taxon>Archamoebae</taxon>
        <taxon>Mastigamoebida</taxon>
        <taxon>Entamoebidae</taxon>
        <taxon>Entamoeba</taxon>
    </lineage>
</organism>
<protein>
    <recommendedName>
        <fullName evidence="3">TATA-binding protein-associated phosphoprotein</fullName>
    </recommendedName>
</protein>
<keyword evidence="2" id="KW-1185">Reference proteome</keyword>
<evidence type="ECO:0000313" key="2">
    <source>
        <dbReference type="Proteomes" id="UP001628156"/>
    </source>
</evidence>
<evidence type="ECO:0008006" key="3">
    <source>
        <dbReference type="Google" id="ProtNLM"/>
    </source>
</evidence>
<proteinExistence type="predicted"/>
<gene>
    <name evidence="1" type="ORF">ENUP19_0252G0080</name>
</gene>
<dbReference type="EMBL" id="BAAFRS010000252">
    <property type="protein sequence ID" value="GAB1225440.1"/>
    <property type="molecule type" value="Genomic_DNA"/>
</dbReference>
<dbReference type="Proteomes" id="UP001628156">
    <property type="component" value="Unassembled WGS sequence"/>
</dbReference>
<evidence type="ECO:0000313" key="1">
    <source>
        <dbReference type="EMBL" id="GAB1225440.1"/>
    </source>
</evidence>
<name>A0ABQ0DRG1_9EUKA</name>
<accession>A0ABQ0DRG1</accession>
<sequence>MSKLIKGVGYFDYMADDPAIDKQSSRYKFTKWRNYQALQEAFFIGLLNQFATITICKPSKKTTVTIQFIKIQSIQLERQYDEIPFSSFIADRCRKRKSNDIKLGVPEKTAQRRFENNKFSEALHFLVDILSEFGYFFQVSRTIGKNGTPTVETVHSVYYNNKMKYSKKDIEKKGKAVNDYLCHSFKDNSQIKIKLRDEQITHIFC</sequence>